<organism evidence="2 3">
    <name type="scientific">Effrenium voratum</name>
    <dbReference type="NCBI Taxonomy" id="2562239"/>
    <lineage>
        <taxon>Eukaryota</taxon>
        <taxon>Sar</taxon>
        <taxon>Alveolata</taxon>
        <taxon>Dinophyceae</taxon>
        <taxon>Suessiales</taxon>
        <taxon>Symbiodiniaceae</taxon>
        <taxon>Effrenium</taxon>
    </lineage>
</organism>
<feature type="region of interest" description="Disordered" evidence="1">
    <location>
        <begin position="16"/>
        <end position="39"/>
    </location>
</feature>
<evidence type="ECO:0000313" key="2">
    <source>
        <dbReference type="EMBL" id="CAJ1371428.1"/>
    </source>
</evidence>
<accession>A0AA36MKY6</accession>
<proteinExistence type="predicted"/>
<dbReference type="Proteomes" id="UP001178507">
    <property type="component" value="Unassembled WGS sequence"/>
</dbReference>
<evidence type="ECO:0000313" key="3">
    <source>
        <dbReference type="Proteomes" id="UP001178507"/>
    </source>
</evidence>
<reference evidence="2" key="1">
    <citation type="submission" date="2023-08" db="EMBL/GenBank/DDBJ databases">
        <authorList>
            <person name="Chen Y."/>
            <person name="Shah S."/>
            <person name="Dougan E. K."/>
            <person name="Thang M."/>
            <person name="Chan C."/>
        </authorList>
    </citation>
    <scope>NUCLEOTIDE SEQUENCE</scope>
</reference>
<protein>
    <submittedName>
        <fullName evidence="2">Uncharacterized protein</fullName>
    </submittedName>
</protein>
<comment type="caution">
    <text evidence="2">The sequence shown here is derived from an EMBL/GenBank/DDBJ whole genome shotgun (WGS) entry which is preliminary data.</text>
</comment>
<sequence>MTALPQPGSLRLELARRRADASPSTAVTPRGTLVSSLHPETHRDFHYSAKRQAYGSVSPRLCHDVLKQQVARGIRENQEDARSRWFKAFAETRNQEARSARATLQQPRVLGTSELLGHTEGTTFGLLEL</sequence>
<gene>
    <name evidence="2" type="ORF">EVOR1521_LOCUS1735</name>
</gene>
<dbReference type="AlphaFoldDB" id="A0AA36MKY6"/>
<evidence type="ECO:0000256" key="1">
    <source>
        <dbReference type="SAM" id="MobiDB-lite"/>
    </source>
</evidence>
<dbReference type="EMBL" id="CAUJNA010000077">
    <property type="protein sequence ID" value="CAJ1371428.1"/>
    <property type="molecule type" value="Genomic_DNA"/>
</dbReference>
<name>A0AA36MKY6_9DINO</name>
<keyword evidence="3" id="KW-1185">Reference proteome</keyword>